<dbReference type="SUPFAM" id="SSF103378">
    <property type="entry name" value="2-methylcitrate dehydratase PrpD"/>
    <property type="match status" value="1"/>
</dbReference>
<feature type="region of interest" description="Disordered" evidence="2">
    <location>
        <begin position="37"/>
        <end position="70"/>
    </location>
</feature>
<evidence type="ECO:0008006" key="7">
    <source>
        <dbReference type="Google" id="ProtNLM"/>
    </source>
</evidence>
<dbReference type="EMBL" id="JAVRRJ010000001">
    <property type="protein sequence ID" value="KAK5090363.1"/>
    <property type="molecule type" value="Genomic_DNA"/>
</dbReference>
<feature type="compositionally biased region" description="Low complexity" evidence="2">
    <location>
        <begin position="41"/>
        <end position="50"/>
    </location>
</feature>
<comment type="similarity">
    <text evidence="1">Belongs to the PrpD family.</text>
</comment>
<dbReference type="InterPro" id="IPR045336">
    <property type="entry name" value="MmgE_PrpD_N"/>
</dbReference>
<keyword evidence="6" id="KW-1185">Reference proteome</keyword>
<dbReference type="Pfam" id="PF03972">
    <property type="entry name" value="MmgE_PrpD_N"/>
    <property type="match status" value="1"/>
</dbReference>
<reference evidence="5 6" key="1">
    <citation type="submission" date="2023-08" db="EMBL/GenBank/DDBJ databases">
        <title>Black Yeasts Isolated from many extreme environments.</title>
        <authorList>
            <person name="Coleine C."/>
            <person name="Stajich J.E."/>
            <person name="Selbmann L."/>
        </authorList>
    </citation>
    <scope>NUCLEOTIDE SEQUENCE [LARGE SCALE GENOMIC DNA]</scope>
    <source>
        <strain evidence="5 6">CCFEE 5910</strain>
    </source>
</reference>
<dbReference type="PANTHER" id="PTHR16943:SF8">
    <property type="entry name" value="2-METHYLCITRATE DEHYDRATASE"/>
    <property type="match status" value="1"/>
</dbReference>
<evidence type="ECO:0000256" key="2">
    <source>
        <dbReference type="SAM" id="MobiDB-lite"/>
    </source>
</evidence>
<sequence>MSNTTNGANGAFTESNVTSEVDRILNMVNVNAFIKGDTSQAPSANPNAPAVRGPGRMLETSQAPNPSAVAQPGIPAVTSTLAEFIASARPSLLNSTLREQLSECILDYLAVTAAGATLAPSSEPILKGTLAFNHNHTLPKGTGCTVITQGQTYPPHIAALFNATYGHSLDFDDTHAESSLHAGVTAISTALAEAECQLRRSQNQSAITSDDLLLSILLGYEITIRIGIALSTASYSRGFHNTSVAGIFGCAAVLSVLRRLPSSTIVNAFGLAGSKAAGSMQYLANGSHNKRLHAGFAAHDAFLCVSLAEAGVIGADAIIEGDLGLLQGYTDRDRADVDWDRLISNLGTKWEFQDSALKPYAGCRMTHGFVELADSLGKHIREGKFADKGVISNGTLDGIKKIRCIMPKANMILVGQKIPNKVHPENTVDAQFSAYYQVANAVVYGGTHDMAAYAPERLKDEQIRGLCDKVECVVDESMRGMSCRMDVFLQDEDGNTVEYVRRDVPEPLGERSHPFERQGVEKKFLGLMGQVYGQDSDRGRRVMERVEDLASKDGKADVKALMDLLAKGPDATAAQIQ</sequence>
<evidence type="ECO:0000256" key="1">
    <source>
        <dbReference type="ARBA" id="ARBA00006174"/>
    </source>
</evidence>
<dbReference type="PANTHER" id="PTHR16943">
    <property type="entry name" value="2-METHYLCITRATE DEHYDRATASE-RELATED"/>
    <property type="match status" value="1"/>
</dbReference>
<name>A0AAN7YJH0_9EURO</name>
<evidence type="ECO:0000313" key="5">
    <source>
        <dbReference type="EMBL" id="KAK5090363.1"/>
    </source>
</evidence>
<protein>
    <recommendedName>
        <fullName evidence="7">MmgE/PrpD family protein</fullName>
    </recommendedName>
</protein>
<dbReference type="GO" id="GO:0016829">
    <property type="term" value="F:lyase activity"/>
    <property type="evidence" value="ECO:0007669"/>
    <property type="project" value="InterPro"/>
</dbReference>
<evidence type="ECO:0000259" key="3">
    <source>
        <dbReference type="Pfam" id="PF03972"/>
    </source>
</evidence>
<evidence type="ECO:0000313" key="6">
    <source>
        <dbReference type="Proteomes" id="UP001309876"/>
    </source>
</evidence>
<organism evidence="5 6">
    <name type="scientific">Lithohypha guttulata</name>
    <dbReference type="NCBI Taxonomy" id="1690604"/>
    <lineage>
        <taxon>Eukaryota</taxon>
        <taxon>Fungi</taxon>
        <taxon>Dikarya</taxon>
        <taxon>Ascomycota</taxon>
        <taxon>Pezizomycotina</taxon>
        <taxon>Eurotiomycetes</taxon>
        <taxon>Chaetothyriomycetidae</taxon>
        <taxon>Chaetothyriales</taxon>
        <taxon>Trichomeriaceae</taxon>
        <taxon>Lithohypha</taxon>
    </lineage>
</organism>
<gene>
    <name evidence="5" type="ORF">LTR05_000535</name>
</gene>
<dbReference type="InterPro" id="IPR045337">
    <property type="entry name" value="MmgE_PrpD_C"/>
</dbReference>
<feature type="domain" description="MmgE/PrpD N-terminal" evidence="3">
    <location>
        <begin position="80"/>
        <end position="334"/>
    </location>
</feature>
<proteinExistence type="inferred from homology"/>
<comment type="caution">
    <text evidence="5">The sequence shown here is derived from an EMBL/GenBank/DDBJ whole genome shotgun (WGS) entry which is preliminary data.</text>
</comment>
<dbReference type="AlphaFoldDB" id="A0AAN7YJH0"/>
<accession>A0AAN7YJH0</accession>
<dbReference type="InterPro" id="IPR036148">
    <property type="entry name" value="MmgE/PrpD_sf"/>
</dbReference>
<dbReference type="InterPro" id="IPR005656">
    <property type="entry name" value="MmgE_PrpD"/>
</dbReference>
<dbReference type="Gene3D" id="1.10.4100.10">
    <property type="entry name" value="2-methylcitrate dehydratase PrpD"/>
    <property type="match status" value="1"/>
</dbReference>
<feature type="domain" description="MmgE/PrpD C-terminal" evidence="4">
    <location>
        <begin position="360"/>
        <end position="547"/>
    </location>
</feature>
<dbReference type="Proteomes" id="UP001309876">
    <property type="component" value="Unassembled WGS sequence"/>
</dbReference>
<evidence type="ECO:0000259" key="4">
    <source>
        <dbReference type="Pfam" id="PF19305"/>
    </source>
</evidence>
<dbReference type="InterPro" id="IPR042183">
    <property type="entry name" value="MmgE/PrpD_sf_1"/>
</dbReference>
<dbReference type="Pfam" id="PF19305">
    <property type="entry name" value="MmgE_PrpD_C"/>
    <property type="match status" value="1"/>
</dbReference>